<evidence type="ECO:0000256" key="1">
    <source>
        <dbReference type="ARBA" id="ARBA00004651"/>
    </source>
</evidence>
<dbReference type="PRINTS" id="PR01837">
    <property type="entry name" value="MGTCSAPBPROT"/>
</dbReference>
<dbReference type="EMBL" id="BRYB01006236">
    <property type="protein sequence ID" value="GMI52836.1"/>
    <property type="molecule type" value="Genomic_DNA"/>
</dbReference>
<dbReference type="Proteomes" id="UP001165060">
    <property type="component" value="Unassembled WGS sequence"/>
</dbReference>
<dbReference type="InterPro" id="IPR049177">
    <property type="entry name" value="MgtC_SapB_SrpB_YhiD_N"/>
</dbReference>
<evidence type="ECO:0000256" key="6">
    <source>
        <dbReference type="SAM" id="MobiDB-lite"/>
    </source>
</evidence>
<evidence type="ECO:0000256" key="3">
    <source>
        <dbReference type="ARBA" id="ARBA00022692"/>
    </source>
</evidence>
<evidence type="ECO:0000256" key="2">
    <source>
        <dbReference type="ARBA" id="ARBA00022475"/>
    </source>
</evidence>
<keyword evidence="10" id="KW-1185">Reference proteome</keyword>
<protein>
    <recommendedName>
        <fullName evidence="8">MgtC/SapB/SrpB/YhiD N-terminal domain-containing protein</fullName>
    </recommendedName>
</protein>
<sequence>MPFLQKASGYTPPRRRGFFRSFYTKRTPLPMRAIILVTYASLAVYTVVILLSELLMMNHSGSCSDALDNTSLHRSYSNPDYQPAVSCLWERRYALLGLSRMECDLARRLLLAVLLGGVVGWERRDADRPAGIRTMSLVALGSCLFTITSMFSFMSGPMNWDASRVAAAIPSGVGFLGAGLIWKGSVGQGAEEVHQVHGLTTAASVWLSAAVGVGVGGKLYFISAYCVALIVAVLRFGPRMYGSEDEPYDEDSSWDTDHTGGDPDADGKGDATDSVTGGTSETEMGYGSVGGITHDSSREVQSLLSQGDLGGGSKAKRKKNKRRLSDTAKRPSFHS</sequence>
<feature type="transmembrane region" description="Helical" evidence="7">
    <location>
        <begin position="29"/>
        <end position="51"/>
    </location>
</feature>
<dbReference type="Pfam" id="PF02308">
    <property type="entry name" value="MgtC"/>
    <property type="match status" value="1"/>
</dbReference>
<keyword evidence="4 7" id="KW-1133">Transmembrane helix</keyword>
<keyword evidence="3 7" id="KW-0812">Transmembrane</keyword>
<reference evidence="9 10" key="1">
    <citation type="journal article" date="2023" name="Commun. Biol.">
        <title>Genome analysis of Parmales, the sister group of diatoms, reveals the evolutionary specialization of diatoms from phago-mixotrophs to photoautotrophs.</title>
        <authorList>
            <person name="Ban H."/>
            <person name="Sato S."/>
            <person name="Yoshikawa S."/>
            <person name="Yamada K."/>
            <person name="Nakamura Y."/>
            <person name="Ichinomiya M."/>
            <person name="Sato N."/>
            <person name="Blanc-Mathieu R."/>
            <person name="Endo H."/>
            <person name="Kuwata A."/>
            <person name="Ogata H."/>
        </authorList>
    </citation>
    <scope>NUCLEOTIDE SEQUENCE [LARGE SCALE GENOMIC DNA]</scope>
</reference>
<feature type="transmembrane region" description="Helical" evidence="7">
    <location>
        <begin position="134"/>
        <end position="153"/>
    </location>
</feature>
<feature type="domain" description="MgtC/SapB/SrpB/YhiD N-terminal" evidence="8">
    <location>
        <begin position="109"/>
        <end position="238"/>
    </location>
</feature>
<feature type="transmembrane region" description="Helical" evidence="7">
    <location>
        <begin position="219"/>
        <end position="237"/>
    </location>
</feature>
<dbReference type="PANTHER" id="PTHR33778">
    <property type="entry name" value="PROTEIN MGTC"/>
    <property type="match status" value="1"/>
</dbReference>
<dbReference type="PANTHER" id="PTHR33778:SF1">
    <property type="entry name" value="MAGNESIUM TRANSPORTER YHID-RELATED"/>
    <property type="match status" value="1"/>
</dbReference>
<organism evidence="9 10">
    <name type="scientific">Tetraparma gracilis</name>
    <dbReference type="NCBI Taxonomy" id="2962635"/>
    <lineage>
        <taxon>Eukaryota</taxon>
        <taxon>Sar</taxon>
        <taxon>Stramenopiles</taxon>
        <taxon>Ochrophyta</taxon>
        <taxon>Bolidophyceae</taxon>
        <taxon>Parmales</taxon>
        <taxon>Triparmaceae</taxon>
        <taxon>Tetraparma</taxon>
    </lineage>
</organism>
<keyword evidence="2" id="KW-1003">Cell membrane</keyword>
<evidence type="ECO:0000256" key="7">
    <source>
        <dbReference type="SAM" id="Phobius"/>
    </source>
</evidence>
<comment type="subcellular location">
    <subcellularLocation>
        <location evidence="1">Cell membrane</location>
        <topology evidence="1">Multi-pass membrane protein</topology>
    </subcellularLocation>
</comment>
<name>A0ABQ6NB32_9STRA</name>
<feature type="compositionally biased region" description="Acidic residues" evidence="6">
    <location>
        <begin position="245"/>
        <end position="254"/>
    </location>
</feature>
<gene>
    <name evidence="9" type="ORF">TeGR_g7021</name>
</gene>
<evidence type="ECO:0000313" key="10">
    <source>
        <dbReference type="Proteomes" id="UP001165060"/>
    </source>
</evidence>
<evidence type="ECO:0000256" key="5">
    <source>
        <dbReference type="ARBA" id="ARBA00023136"/>
    </source>
</evidence>
<proteinExistence type="predicted"/>
<evidence type="ECO:0000256" key="4">
    <source>
        <dbReference type="ARBA" id="ARBA00022989"/>
    </source>
</evidence>
<keyword evidence="5 7" id="KW-0472">Membrane</keyword>
<comment type="caution">
    <text evidence="9">The sequence shown here is derived from an EMBL/GenBank/DDBJ whole genome shotgun (WGS) entry which is preliminary data.</text>
</comment>
<evidence type="ECO:0000313" key="9">
    <source>
        <dbReference type="EMBL" id="GMI52836.1"/>
    </source>
</evidence>
<feature type="compositionally biased region" description="Basic and acidic residues" evidence="6">
    <location>
        <begin position="255"/>
        <end position="271"/>
    </location>
</feature>
<dbReference type="InterPro" id="IPR003416">
    <property type="entry name" value="MgtC/SapB/SrpB/YhiD_fam"/>
</dbReference>
<evidence type="ECO:0000259" key="8">
    <source>
        <dbReference type="Pfam" id="PF02308"/>
    </source>
</evidence>
<accession>A0ABQ6NB32</accession>
<feature type="region of interest" description="Disordered" evidence="6">
    <location>
        <begin position="245"/>
        <end position="335"/>
    </location>
</feature>